<organism evidence="1 2">
    <name type="scientific">Pseudoalteromonas rubra</name>
    <dbReference type="NCBI Taxonomy" id="43658"/>
    <lineage>
        <taxon>Bacteria</taxon>
        <taxon>Pseudomonadati</taxon>
        <taxon>Pseudomonadota</taxon>
        <taxon>Gammaproteobacteria</taxon>
        <taxon>Alteromonadales</taxon>
        <taxon>Pseudoalteromonadaceae</taxon>
        <taxon>Pseudoalteromonas</taxon>
    </lineage>
</organism>
<dbReference type="EMBL" id="AHCD03000044">
    <property type="protein sequence ID" value="KAF7781738.1"/>
    <property type="molecule type" value="Genomic_DNA"/>
</dbReference>
<dbReference type="AlphaFoldDB" id="A0A8T0C3A9"/>
<accession>A0A8T0C3A9</accession>
<protein>
    <submittedName>
        <fullName evidence="1">Uncharacterized protein</fullName>
    </submittedName>
</protein>
<proteinExistence type="predicted"/>
<comment type="caution">
    <text evidence="1">The sequence shown here is derived from an EMBL/GenBank/DDBJ whole genome shotgun (WGS) entry which is preliminary data.</text>
</comment>
<evidence type="ECO:0000313" key="1">
    <source>
        <dbReference type="EMBL" id="KAF7781738.1"/>
    </source>
</evidence>
<name>A0A8T0C3A9_9GAMM</name>
<reference evidence="1 2" key="1">
    <citation type="journal article" date="2012" name="J. Bacteriol.">
        <title>Genome sequence of the cycloprodigiosin-producing bacterial strain Pseudoalteromonas rubra ATCC 29570(T).</title>
        <authorList>
            <person name="Xie B.B."/>
            <person name="Shu Y.L."/>
            <person name="Qin Q.L."/>
            <person name="Rong J.C."/>
            <person name="Zhang X.Y."/>
            <person name="Chen X.L."/>
            <person name="Zhou B.C."/>
            <person name="Zhang Y.Z."/>
        </authorList>
    </citation>
    <scope>NUCLEOTIDE SEQUENCE [LARGE SCALE GENOMIC DNA]</scope>
    <source>
        <strain evidence="1 2">DSM 6842</strain>
    </source>
</reference>
<dbReference type="Proteomes" id="UP000016480">
    <property type="component" value="Unassembled WGS sequence"/>
</dbReference>
<evidence type="ECO:0000313" key="2">
    <source>
        <dbReference type="Proteomes" id="UP000016480"/>
    </source>
</evidence>
<gene>
    <name evidence="1" type="ORF">PRUB_b1059</name>
</gene>
<sequence>MLANYLRKSRFIDCQQRKLGVYIALKFLVNRQVSDWT</sequence>